<feature type="compositionally biased region" description="Low complexity" evidence="1">
    <location>
        <begin position="41"/>
        <end position="59"/>
    </location>
</feature>
<keyword evidence="3" id="KW-1185">Reference proteome</keyword>
<dbReference type="EMBL" id="JAMKFB020000001">
    <property type="protein sequence ID" value="KAL0204041.1"/>
    <property type="molecule type" value="Genomic_DNA"/>
</dbReference>
<dbReference type="AlphaFoldDB" id="A0ABD0S000"/>
<feature type="non-terminal residue" evidence="2">
    <location>
        <position position="59"/>
    </location>
</feature>
<evidence type="ECO:0000313" key="2">
    <source>
        <dbReference type="EMBL" id="KAL0204041.1"/>
    </source>
</evidence>
<name>A0ABD0S000_CIRMR</name>
<comment type="caution">
    <text evidence="2">The sequence shown here is derived from an EMBL/GenBank/DDBJ whole genome shotgun (WGS) entry which is preliminary data.</text>
</comment>
<organism evidence="2 3">
    <name type="scientific">Cirrhinus mrigala</name>
    <name type="common">Mrigala</name>
    <dbReference type="NCBI Taxonomy" id="683832"/>
    <lineage>
        <taxon>Eukaryota</taxon>
        <taxon>Metazoa</taxon>
        <taxon>Chordata</taxon>
        <taxon>Craniata</taxon>
        <taxon>Vertebrata</taxon>
        <taxon>Euteleostomi</taxon>
        <taxon>Actinopterygii</taxon>
        <taxon>Neopterygii</taxon>
        <taxon>Teleostei</taxon>
        <taxon>Ostariophysi</taxon>
        <taxon>Cypriniformes</taxon>
        <taxon>Cyprinidae</taxon>
        <taxon>Labeoninae</taxon>
        <taxon>Labeonini</taxon>
        <taxon>Cirrhinus</taxon>
    </lineage>
</organism>
<gene>
    <name evidence="2" type="ORF">M9458_002059</name>
</gene>
<accession>A0ABD0S000</accession>
<feature type="non-terminal residue" evidence="2">
    <location>
        <position position="1"/>
    </location>
</feature>
<feature type="region of interest" description="Disordered" evidence="1">
    <location>
        <begin position="38"/>
        <end position="59"/>
    </location>
</feature>
<evidence type="ECO:0000256" key="1">
    <source>
        <dbReference type="SAM" id="MobiDB-lite"/>
    </source>
</evidence>
<protein>
    <submittedName>
        <fullName evidence="2">Uncharacterized protein</fullName>
    </submittedName>
</protein>
<proteinExistence type="predicted"/>
<sequence length="59" mass="6414">LSSIIFLRGWSVMVVQRMWSVKVGLCLRKGSFRFSRGLDVSSPASPSLTLPTSALNTAT</sequence>
<evidence type="ECO:0000313" key="3">
    <source>
        <dbReference type="Proteomes" id="UP001529510"/>
    </source>
</evidence>
<dbReference type="Proteomes" id="UP001529510">
    <property type="component" value="Unassembled WGS sequence"/>
</dbReference>
<reference evidence="2 3" key="1">
    <citation type="submission" date="2024-05" db="EMBL/GenBank/DDBJ databases">
        <title>Genome sequencing and assembly of Indian major carp, Cirrhinus mrigala (Hamilton, 1822).</title>
        <authorList>
            <person name="Mohindra V."/>
            <person name="Chowdhury L.M."/>
            <person name="Lal K."/>
            <person name="Jena J.K."/>
        </authorList>
    </citation>
    <scope>NUCLEOTIDE SEQUENCE [LARGE SCALE GENOMIC DNA]</scope>
    <source>
        <strain evidence="2">CM1030</strain>
        <tissue evidence="2">Blood</tissue>
    </source>
</reference>